<dbReference type="PANTHER" id="PTHR11709:SF2">
    <property type="entry name" value="MULTICOPPER OXIDASE LPR1"/>
    <property type="match status" value="1"/>
</dbReference>
<dbReference type="Pfam" id="PF00394">
    <property type="entry name" value="Cu-oxidase"/>
    <property type="match status" value="1"/>
</dbReference>
<dbReference type="Gene3D" id="2.60.40.420">
    <property type="entry name" value="Cupredoxins - blue copper proteins"/>
    <property type="match status" value="3"/>
</dbReference>
<dbReference type="EMBL" id="BSPC01000015">
    <property type="protein sequence ID" value="GLS18932.1"/>
    <property type="molecule type" value="Genomic_DNA"/>
</dbReference>
<feature type="chain" id="PRO_5047087381" evidence="3">
    <location>
        <begin position="30"/>
        <end position="462"/>
    </location>
</feature>
<dbReference type="Proteomes" id="UP001156882">
    <property type="component" value="Unassembled WGS sequence"/>
</dbReference>
<dbReference type="InterPro" id="IPR033138">
    <property type="entry name" value="Cu_oxidase_CS"/>
</dbReference>
<evidence type="ECO:0000256" key="2">
    <source>
        <dbReference type="ARBA" id="ARBA00023002"/>
    </source>
</evidence>
<evidence type="ECO:0000256" key="3">
    <source>
        <dbReference type="SAM" id="SignalP"/>
    </source>
</evidence>
<dbReference type="PROSITE" id="PS00080">
    <property type="entry name" value="MULTICOPPER_OXIDASE2"/>
    <property type="match status" value="1"/>
</dbReference>
<feature type="domain" description="Plastocyanin-like" evidence="4">
    <location>
        <begin position="201"/>
        <end position="271"/>
    </location>
</feature>
<sequence>MVGSLNRRQVMAGLGVALTGLAAPRGASAALPTMALAAAPDEMIFSGVPARTRTLAYNGMIPGPIIRVRQGEALAVRFVNKLDKPSAVHWHGLRIANAMDGAAGLTQPPVQPGESFYYRFQPPDAGTFWYHPHIHGDTARQQDAGLYGVLIVDEEEPVSVDQDLVLVIDDWSLGPDGQILPPAPADAMHAGRIGSRITINTVDDEYITLAPNERIRLRLVNVANSRIARLALAGFTGTIVAIDGHPVDTPFVPNNGRLDLPPGGRADIVVDGPPAEGAEAGIAINNNGEVVMLVHLVPSKGPAKRPVPLPPFVLARSSLPAVLALQRAKRVPLVMEGGPRMGVDGTMQHAMGMGGSVWTLNGKSSDGHGGPPLFSVKRGSLVDLGLVNKTIFAHAIHVHGHAMRILHPFDDEWQPYWVDTVTVADGETVHTAFIADNPGKWMIHCHMVEHQESGMATWFEVT</sequence>
<keyword evidence="1" id="KW-0479">Metal-binding</keyword>
<evidence type="ECO:0000259" key="5">
    <source>
        <dbReference type="Pfam" id="PF07731"/>
    </source>
</evidence>
<dbReference type="PROSITE" id="PS51318">
    <property type="entry name" value="TAT"/>
    <property type="match status" value="1"/>
</dbReference>
<dbReference type="InterPro" id="IPR011707">
    <property type="entry name" value="Cu-oxidase-like_N"/>
</dbReference>
<dbReference type="InterPro" id="IPR001117">
    <property type="entry name" value="Cu-oxidase_2nd"/>
</dbReference>
<dbReference type="PANTHER" id="PTHR11709">
    <property type="entry name" value="MULTI-COPPER OXIDASE"/>
    <property type="match status" value="1"/>
</dbReference>
<dbReference type="Pfam" id="PF07731">
    <property type="entry name" value="Cu-oxidase_2"/>
    <property type="match status" value="1"/>
</dbReference>
<keyword evidence="2" id="KW-0560">Oxidoreductase</keyword>
<evidence type="ECO:0000313" key="7">
    <source>
        <dbReference type="EMBL" id="GLS18932.1"/>
    </source>
</evidence>
<evidence type="ECO:0000256" key="1">
    <source>
        <dbReference type="ARBA" id="ARBA00022723"/>
    </source>
</evidence>
<name>A0ABQ6CEX9_9HYPH</name>
<proteinExistence type="predicted"/>
<evidence type="ECO:0000259" key="6">
    <source>
        <dbReference type="Pfam" id="PF07732"/>
    </source>
</evidence>
<dbReference type="PROSITE" id="PS00079">
    <property type="entry name" value="MULTICOPPER_OXIDASE1"/>
    <property type="match status" value="1"/>
</dbReference>
<evidence type="ECO:0000313" key="8">
    <source>
        <dbReference type="Proteomes" id="UP001156882"/>
    </source>
</evidence>
<accession>A0ABQ6CEX9</accession>
<comment type="caution">
    <text evidence="7">The sequence shown here is derived from an EMBL/GenBank/DDBJ whole genome shotgun (WGS) entry which is preliminary data.</text>
</comment>
<dbReference type="InterPro" id="IPR011706">
    <property type="entry name" value="Cu-oxidase_C"/>
</dbReference>
<feature type="signal peptide" evidence="3">
    <location>
        <begin position="1"/>
        <end position="29"/>
    </location>
</feature>
<dbReference type="InterPro" id="IPR002355">
    <property type="entry name" value="Cu_oxidase_Cu_BS"/>
</dbReference>
<keyword evidence="3" id="KW-0732">Signal</keyword>
<feature type="domain" description="Plastocyanin-like" evidence="6">
    <location>
        <begin position="52"/>
        <end position="156"/>
    </location>
</feature>
<dbReference type="InterPro" id="IPR045087">
    <property type="entry name" value="Cu-oxidase_fam"/>
</dbReference>
<dbReference type="CDD" id="cd13861">
    <property type="entry name" value="CuRO_1_CumA_like"/>
    <property type="match status" value="1"/>
</dbReference>
<dbReference type="RefSeq" id="WP_284311795.1">
    <property type="nucleotide sequence ID" value="NZ_BSPC01000015.1"/>
</dbReference>
<organism evidence="7 8">
    <name type="scientific">Labrys miyagiensis</name>
    <dbReference type="NCBI Taxonomy" id="346912"/>
    <lineage>
        <taxon>Bacteria</taxon>
        <taxon>Pseudomonadati</taxon>
        <taxon>Pseudomonadota</taxon>
        <taxon>Alphaproteobacteria</taxon>
        <taxon>Hyphomicrobiales</taxon>
        <taxon>Xanthobacteraceae</taxon>
        <taxon>Labrys</taxon>
    </lineage>
</organism>
<dbReference type="SUPFAM" id="SSF49503">
    <property type="entry name" value="Cupredoxins"/>
    <property type="match status" value="3"/>
</dbReference>
<protein>
    <submittedName>
        <fullName evidence="7">Oxidoreductase</fullName>
    </submittedName>
</protein>
<dbReference type="InterPro" id="IPR006311">
    <property type="entry name" value="TAT_signal"/>
</dbReference>
<feature type="domain" description="Plastocyanin-like" evidence="5">
    <location>
        <begin position="356"/>
        <end position="461"/>
    </location>
</feature>
<reference evidence="8" key="1">
    <citation type="journal article" date="2019" name="Int. J. Syst. Evol. Microbiol.">
        <title>The Global Catalogue of Microorganisms (GCM) 10K type strain sequencing project: providing services to taxonomists for standard genome sequencing and annotation.</title>
        <authorList>
            <consortium name="The Broad Institute Genomics Platform"/>
            <consortium name="The Broad Institute Genome Sequencing Center for Infectious Disease"/>
            <person name="Wu L."/>
            <person name="Ma J."/>
        </authorList>
    </citation>
    <scope>NUCLEOTIDE SEQUENCE [LARGE SCALE GENOMIC DNA]</scope>
    <source>
        <strain evidence="8">NBRC 101365</strain>
    </source>
</reference>
<evidence type="ECO:0000259" key="4">
    <source>
        <dbReference type="Pfam" id="PF00394"/>
    </source>
</evidence>
<keyword evidence="8" id="KW-1185">Reference proteome</keyword>
<dbReference type="Pfam" id="PF07732">
    <property type="entry name" value="Cu-oxidase_3"/>
    <property type="match status" value="1"/>
</dbReference>
<gene>
    <name evidence="7" type="ORF">GCM10007874_19490</name>
</gene>
<dbReference type="InterPro" id="IPR008972">
    <property type="entry name" value="Cupredoxin"/>
</dbReference>